<dbReference type="Gene3D" id="3.40.50.2300">
    <property type="match status" value="1"/>
</dbReference>
<protein>
    <submittedName>
        <fullName evidence="7">Response regulator</fullName>
    </submittedName>
</protein>
<dbReference type="SMART" id="SM00448">
    <property type="entry name" value="REC"/>
    <property type="match status" value="1"/>
</dbReference>
<keyword evidence="2" id="KW-0238">DNA-binding</keyword>
<evidence type="ECO:0000313" key="7">
    <source>
        <dbReference type="EMBL" id="MDN0077162.1"/>
    </source>
</evidence>
<dbReference type="Pfam" id="PF00072">
    <property type="entry name" value="Response_reg"/>
    <property type="match status" value="1"/>
</dbReference>
<feature type="domain" description="HTH luxR-type" evidence="5">
    <location>
        <begin position="136"/>
        <end position="201"/>
    </location>
</feature>
<gene>
    <name evidence="7" type="ORF">QU481_20175</name>
</gene>
<dbReference type="Pfam" id="PF00196">
    <property type="entry name" value="GerE"/>
    <property type="match status" value="1"/>
</dbReference>
<dbReference type="InterPro" id="IPR036388">
    <property type="entry name" value="WH-like_DNA-bd_sf"/>
</dbReference>
<dbReference type="Proteomes" id="UP001168540">
    <property type="component" value="Unassembled WGS sequence"/>
</dbReference>
<evidence type="ECO:0000256" key="1">
    <source>
        <dbReference type="ARBA" id="ARBA00023015"/>
    </source>
</evidence>
<reference evidence="7" key="1">
    <citation type="submission" date="2023-06" db="EMBL/GenBank/DDBJ databases">
        <authorList>
            <person name="Zhang S."/>
        </authorList>
    </citation>
    <scope>NUCLEOTIDE SEQUENCE</scope>
    <source>
        <strain evidence="7">SG2303</strain>
    </source>
</reference>
<evidence type="ECO:0000256" key="4">
    <source>
        <dbReference type="PROSITE-ProRule" id="PRU00169"/>
    </source>
</evidence>
<dbReference type="PROSITE" id="PS50043">
    <property type="entry name" value="HTH_LUXR_2"/>
    <property type="match status" value="1"/>
</dbReference>
<evidence type="ECO:0000256" key="2">
    <source>
        <dbReference type="ARBA" id="ARBA00023125"/>
    </source>
</evidence>
<keyword evidence="4" id="KW-0597">Phosphoprotein</keyword>
<proteinExistence type="predicted"/>
<dbReference type="PROSITE" id="PS50110">
    <property type="entry name" value="RESPONSE_REGULATORY"/>
    <property type="match status" value="1"/>
</dbReference>
<organism evidence="7 8">
    <name type="scientific">Crenobacter oryzisoli</name>
    <dbReference type="NCBI Taxonomy" id="3056844"/>
    <lineage>
        <taxon>Bacteria</taxon>
        <taxon>Pseudomonadati</taxon>
        <taxon>Pseudomonadota</taxon>
        <taxon>Betaproteobacteria</taxon>
        <taxon>Neisseriales</taxon>
        <taxon>Neisseriaceae</taxon>
        <taxon>Crenobacter</taxon>
    </lineage>
</organism>
<feature type="modified residue" description="4-aspartylphosphate" evidence="4">
    <location>
        <position position="58"/>
    </location>
</feature>
<dbReference type="SUPFAM" id="SSF52172">
    <property type="entry name" value="CheY-like"/>
    <property type="match status" value="1"/>
</dbReference>
<dbReference type="RefSeq" id="WP_289831802.1">
    <property type="nucleotide sequence ID" value="NZ_JAUEDK010000055.1"/>
</dbReference>
<dbReference type="PANTHER" id="PTHR44688">
    <property type="entry name" value="DNA-BINDING TRANSCRIPTIONAL ACTIVATOR DEVR_DOSR"/>
    <property type="match status" value="1"/>
</dbReference>
<dbReference type="PANTHER" id="PTHR44688:SF16">
    <property type="entry name" value="DNA-BINDING TRANSCRIPTIONAL ACTIVATOR DEVR_DOSR"/>
    <property type="match status" value="1"/>
</dbReference>
<name>A0ABT7XTN4_9NEIS</name>
<dbReference type="CDD" id="cd06170">
    <property type="entry name" value="LuxR_C_like"/>
    <property type="match status" value="1"/>
</dbReference>
<comment type="caution">
    <text evidence="7">The sequence shown here is derived from an EMBL/GenBank/DDBJ whole genome shotgun (WGS) entry which is preliminary data.</text>
</comment>
<feature type="domain" description="Response regulatory" evidence="6">
    <location>
        <begin position="8"/>
        <end position="120"/>
    </location>
</feature>
<dbReference type="SMART" id="SM00421">
    <property type="entry name" value="HTH_LUXR"/>
    <property type="match status" value="1"/>
</dbReference>
<evidence type="ECO:0000313" key="8">
    <source>
        <dbReference type="Proteomes" id="UP001168540"/>
    </source>
</evidence>
<keyword evidence="3" id="KW-0804">Transcription</keyword>
<dbReference type="PRINTS" id="PR00038">
    <property type="entry name" value="HTHLUXR"/>
</dbReference>
<evidence type="ECO:0000259" key="6">
    <source>
        <dbReference type="PROSITE" id="PS50110"/>
    </source>
</evidence>
<accession>A0ABT7XTN4</accession>
<dbReference type="InterPro" id="IPR000792">
    <property type="entry name" value="Tscrpt_reg_LuxR_C"/>
</dbReference>
<evidence type="ECO:0000256" key="3">
    <source>
        <dbReference type="ARBA" id="ARBA00023163"/>
    </source>
</evidence>
<dbReference type="InterPro" id="IPR011006">
    <property type="entry name" value="CheY-like_superfamily"/>
</dbReference>
<keyword evidence="8" id="KW-1185">Reference proteome</keyword>
<keyword evidence="1" id="KW-0805">Transcription regulation</keyword>
<dbReference type="EMBL" id="JAUEDK010000055">
    <property type="protein sequence ID" value="MDN0077162.1"/>
    <property type="molecule type" value="Genomic_DNA"/>
</dbReference>
<dbReference type="InterPro" id="IPR001789">
    <property type="entry name" value="Sig_transdc_resp-reg_receiver"/>
</dbReference>
<dbReference type="Gene3D" id="1.10.10.10">
    <property type="entry name" value="Winged helix-like DNA-binding domain superfamily/Winged helix DNA-binding domain"/>
    <property type="match status" value="1"/>
</dbReference>
<evidence type="ECO:0000259" key="5">
    <source>
        <dbReference type="PROSITE" id="PS50043"/>
    </source>
</evidence>
<sequence length="212" mass="23467">MSDATSSLVFIVDDDDEVRRALARLVRSAGYHVEAFESAGSFLNDADLLSRPACLLLDLQLPDVSGLELQREVRMILPVIFITGHGDIPTSVTAMKAGAADFLPKPICDTVLLEVIEHSLVLAVEMFKHRRELTDIQGRLNRLTPREREVMALVVTGRLNKQVASELGTTEKTVKIHRARVMEKMEANSLADLVRIADKAGICAGDRKWTLH</sequence>